<dbReference type="NCBIfam" id="NF005209">
    <property type="entry name" value="PRK06680.1"/>
    <property type="match status" value="1"/>
</dbReference>
<evidence type="ECO:0000256" key="1">
    <source>
        <dbReference type="ARBA" id="ARBA00001933"/>
    </source>
</evidence>
<evidence type="ECO:0000256" key="9">
    <source>
        <dbReference type="ARBA" id="ARBA00022898"/>
    </source>
</evidence>
<dbReference type="GO" id="GO:0004084">
    <property type="term" value="F:branched-chain-amino-acid transaminase activity"/>
    <property type="evidence" value="ECO:0007669"/>
    <property type="project" value="UniProtKB-EC"/>
</dbReference>
<evidence type="ECO:0000256" key="13">
    <source>
        <dbReference type="ARBA" id="ARBA00049229"/>
    </source>
</evidence>
<dbReference type="RefSeq" id="WP_109888242.1">
    <property type="nucleotide sequence ID" value="NZ_CP029550.1"/>
</dbReference>
<keyword evidence="15" id="KW-1185">Reference proteome</keyword>
<evidence type="ECO:0000256" key="7">
    <source>
        <dbReference type="ARBA" id="ARBA00013053"/>
    </source>
</evidence>
<dbReference type="InterPro" id="IPR043131">
    <property type="entry name" value="BCAT-like_N"/>
</dbReference>
<evidence type="ECO:0000256" key="2">
    <source>
        <dbReference type="ARBA" id="ARBA00003109"/>
    </source>
</evidence>
<evidence type="ECO:0000256" key="6">
    <source>
        <dbReference type="ARBA" id="ARBA00009320"/>
    </source>
</evidence>
<evidence type="ECO:0000256" key="3">
    <source>
        <dbReference type="ARBA" id="ARBA00004824"/>
    </source>
</evidence>
<keyword evidence="9" id="KW-0663">Pyridoxal phosphate</keyword>
<evidence type="ECO:0000256" key="5">
    <source>
        <dbReference type="ARBA" id="ARBA00005072"/>
    </source>
</evidence>
<dbReference type="KEGG" id="mets:DK389_06535"/>
<dbReference type="OrthoDB" id="9805628at2"/>
<comment type="pathway">
    <text evidence="3">Amino-acid biosynthesis; L-isoleucine biosynthesis; L-isoleucine from 2-oxobutanoate: step 4/4.</text>
</comment>
<keyword evidence="10" id="KW-0028">Amino-acid biosynthesis</keyword>
<evidence type="ECO:0000256" key="12">
    <source>
        <dbReference type="ARBA" id="ARBA00048798"/>
    </source>
</evidence>
<dbReference type="GO" id="GO:0009082">
    <property type="term" value="P:branched-chain amino acid biosynthetic process"/>
    <property type="evidence" value="ECO:0007669"/>
    <property type="project" value="UniProtKB-KW"/>
</dbReference>
<dbReference type="InterPro" id="IPR001544">
    <property type="entry name" value="Aminotrans_IV"/>
</dbReference>
<dbReference type="CDD" id="cd01558">
    <property type="entry name" value="D-AAT_like"/>
    <property type="match status" value="1"/>
</dbReference>
<organism evidence="14 15">
    <name type="scientific">Methylobacterium durans</name>
    <dbReference type="NCBI Taxonomy" id="2202825"/>
    <lineage>
        <taxon>Bacteria</taxon>
        <taxon>Pseudomonadati</taxon>
        <taxon>Pseudomonadota</taxon>
        <taxon>Alphaproteobacteria</taxon>
        <taxon>Hyphomicrobiales</taxon>
        <taxon>Methylobacteriaceae</taxon>
        <taxon>Methylobacterium</taxon>
    </lineage>
</organism>
<proteinExistence type="inferred from homology"/>
<dbReference type="Proteomes" id="UP000245926">
    <property type="component" value="Chromosome"/>
</dbReference>
<dbReference type="InterPro" id="IPR043132">
    <property type="entry name" value="BCAT-like_C"/>
</dbReference>
<keyword evidence="10" id="KW-0100">Branched-chain amino acid biosynthesis</keyword>
<comment type="function">
    <text evidence="2">Acts on leucine, isoleucine and valine.</text>
</comment>
<dbReference type="PANTHER" id="PTHR42743">
    <property type="entry name" value="AMINO-ACID AMINOTRANSFERASE"/>
    <property type="match status" value="1"/>
</dbReference>
<dbReference type="PANTHER" id="PTHR42743:SF11">
    <property type="entry name" value="AMINODEOXYCHORISMATE LYASE"/>
    <property type="match status" value="1"/>
</dbReference>
<protein>
    <recommendedName>
        <fullName evidence="8">Probable branched-chain-amino-acid aminotransferase</fullName>
        <ecNumber evidence="7">2.6.1.42</ecNumber>
    </recommendedName>
</protein>
<dbReference type="EC" id="2.6.1.42" evidence="7"/>
<accession>A0A2U8W2C6</accession>
<evidence type="ECO:0000256" key="10">
    <source>
        <dbReference type="ARBA" id="ARBA00023304"/>
    </source>
</evidence>
<name>A0A2U8W2C6_9HYPH</name>
<comment type="pathway">
    <text evidence="5">Amino-acid biosynthesis; L-leucine biosynthesis; L-leucine from 3-methyl-2-oxobutanoate: step 4/4.</text>
</comment>
<comment type="cofactor">
    <cofactor evidence="1">
        <name>pyridoxal 5'-phosphate</name>
        <dbReference type="ChEBI" id="CHEBI:597326"/>
    </cofactor>
</comment>
<evidence type="ECO:0000256" key="4">
    <source>
        <dbReference type="ARBA" id="ARBA00004931"/>
    </source>
</evidence>
<dbReference type="GO" id="GO:0008652">
    <property type="term" value="P:amino acid biosynthetic process"/>
    <property type="evidence" value="ECO:0007669"/>
    <property type="project" value="UniProtKB-ARBA"/>
</dbReference>
<keyword evidence="14" id="KW-0808">Transferase</keyword>
<dbReference type="SUPFAM" id="SSF56752">
    <property type="entry name" value="D-aminoacid aminotransferase-like PLP-dependent enzymes"/>
    <property type="match status" value="1"/>
</dbReference>
<dbReference type="FunFam" id="3.20.10.10:FF:000002">
    <property type="entry name" value="D-alanine aminotransferase"/>
    <property type="match status" value="1"/>
</dbReference>
<keyword evidence="14" id="KW-0032">Aminotransferase</keyword>
<reference evidence="15" key="1">
    <citation type="submission" date="2018-05" db="EMBL/GenBank/DDBJ databases">
        <title>Complete Genome Sequence of Methylobacterium sp. 17SD2-17.</title>
        <authorList>
            <person name="Srinivasan S."/>
        </authorList>
    </citation>
    <scope>NUCLEOTIDE SEQUENCE [LARGE SCALE GENOMIC DNA]</scope>
    <source>
        <strain evidence="15">17SD2-17</strain>
    </source>
</reference>
<dbReference type="InterPro" id="IPR050571">
    <property type="entry name" value="Class-IV_PLP-Dep_Aminotrnsfr"/>
</dbReference>
<evidence type="ECO:0000256" key="11">
    <source>
        <dbReference type="ARBA" id="ARBA00048212"/>
    </source>
</evidence>
<comment type="catalytic activity">
    <reaction evidence="12">
        <text>L-isoleucine + 2-oxoglutarate = (S)-3-methyl-2-oxopentanoate + L-glutamate</text>
        <dbReference type="Rhea" id="RHEA:24801"/>
        <dbReference type="ChEBI" id="CHEBI:16810"/>
        <dbReference type="ChEBI" id="CHEBI:29985"/>
        <dbReference type="ChEBI" id="CHEBI:35146"/>
        <dbReference type="ChEBI" id="CHEBI:58045"/>
        <dbReference type="EC" id="2.6.1.42"/>
    </reaction>
</comment>
<comment type="catalytic activity">
    <reaction evidence="13">
        <text>L-leucine + 2-oxoglutarate = 4-methyl-2-oxopentanoate + L-glutamate</text>
        <dbReference type="Rhea" id="RHEA:18321"/>
        <dbReference type="ChEBI" id="CHEBI:16810"/>
        <dbReference type="ChEBI" id="CHEBI:17865"/>
        <dbReference type="ChEBI" id="CHEBI:29985"/>
        <dbReference type="ChEBI" id="CHEBI:57427"/>
        <dbReference type="EC" id="2.6.1.42"/>
    </reaction>
</comment>
<sequence length="283" mass="30670">MSRTVYLDGRFVPFEEARVPIMDRGFLFADGIYEVSAVLDGRLVDNAAHLARLDRSLSEIGIANPYTIEAWTRLQIDLVARNGLTEGLVYMQVTRGVAERDFAFPAAGTPPTVVMFTQGKAIRANPLAETGAKVITVEDLRWKRRDIKSVALLAQVLAKQSAAAANVAEAWMVEDGVVTEGSSSTAFIVTGDDRIVTRPLSTAILPGITRKAVLRLAAEGGLGIEERPFSVEEAYAAAEAFYTSASAFVMPVVAIDGRPVGEGRPGPRTRRLRELYLAMARES</sequence>
<dbReference type="GO" id="GO:0005829">
    <property type="term" value="C:cytosol"/>
    <property type="evidence" value="ECO:0007669"/>
    <property type="project" value="TreeGrafter"/>
</dbReference>
<comment type="catalytic activity">
    <reaction evidence="11">
        <text>L-valine + 2-oxoglutarate = 3-methyl-2-oxobutanoate + L-glutamate</text>
        <dbReference type="Rhea" id="RHEA:24813"/>
        <dbReference type="ChEBI" id="CHEBI:11851"/>
        <dbReference type="ChEBI" id="CHEBI:16810"/>
        <dbReference type="ChEBI" id="CHEBI:29985"/>
        <dbReference type="ChEBI" id="CHEBI:57762"/>
        <dbReference type="EC" id="2.6.1.42"/>
    </reaction>
</comment>
<dbReference type="EMBL" id="CP029550">
    <property type="protein sequence ID" value="AWN40254.1"/>
    <property type="molecule type" value="Genomic_DNA"/>
</dbReference>
<dbReference type="InterPro" id="IPR036038">
    <property type="entry name" value="Aminotransferase-like"/>
</dbReference>
<dbReference type="Gene3D" id="3.30.470.10">
    <property type="match status" value="1"/>
</dbReference>
<comment type="pathway">
    <text evidence="4">Amino-acid biosynthesis; L-valine biosynthesis; L-valine from pyruvate: step 4/4.</text>
</comment>
<evidence type="ECO:0000313" key="14">
    <source>
        <dbReference type="EMBL" id="AWN40254.1"/>
    </source>
</evidence>
<dbReference type="Gene3D" id="3.20.10.10">
    <property type="entry name" value="D-amino Acid Aminotransferase, subunit A, domain 2"/>
    <property type="match status" value="1"/>
</dbReference>
<dbReference type="Pfam" id="PF01063">
    <property type="entry name" value="Aminotran_4"/>
    <property type="match status" value="1"/>
</dbReference>
<gene>
    <name evidence="14" type="ORF">DK389_06535</name>
</gene>
<evidence type="ECO:0000313" key="15">
    <source>
        <dbReference type="Proteomes" id="UP000245926"/>
    </source>
</evidence>
<comment type="similarity">
    <text evidence="6">Belongs to the class-IV pyridoxal-phosphate-dependent aminotransferase family.</text>
</comment>
<dbReference type="AlphaFoldDB" id="A0A2U8W2C6"/>
<evidence type="ECO:0000256" key="8">
    <source>
        <dbReference type="ARBA" id="ARBA00014472"/>
    </source>
</evidence>